<gene>
    <name evidence="2" type="ORF">PCOR1329_LOCUS19756</name>
</gene>
<evidence type="ECO:0000256" key="1">
    <source>
        <dbReference type="SAM" id="MobiDB-lite"/>
    </source>
</evidence>
<reference evidence="2" key="1">
    <citation type="submission" date="2023-10" db="EMBL/GenBank/DDBJ databases">
        <authorList>
            <person name="Chen Y."/>
            <person name="Shah S."/>
            <person name="Dougan E. K."/>
            <person name="Thang M."/>
            <person name="Chan C."/>
        </authorList>
    </citation>
    <scope>NUCLEOTIDE SEQUENCE [LARGE SCALE GENOMIC DNA]</scope>
</reference>
<organism evidence="2 3">
    <name type="scientific">Prorocentrum cordatum</name>
    <dbReference type="NCBI Taxonomy" id="2364126"/>
    <lineage>
        <taxon>Eukaryota</taxon>
        <taxon>Sar</taxon>
        <taxon>Alveolata</taxon>
        <taxon>Dinophyceae</taxon>
        <taxon>Prorocentrales</taxon>
        <taxon>Prorocentraceae</taxon>
        <taxon>Prorocentrum</taxon>
    </lineage>
</organism>
<sequence length="113" mass="12286">MPLRGNEKASTQDEESEESFRAPPAAHLHSDWCRRVDTGSCDATTLSSRCGETVPCCLLLGEDANSTPPGTRRFQVRQKIKLGKHELFKETPCGPTELRAKCTVHSVAVCGTG</sequence>
<protein>
    <submittedName>
        <fullName evidence="2">Uncharacterized protein</fullName>
    </submittedName>
</protein>
<comment type="caution">
    <text evidence="2">The sequence shown here is derived from an EMBL/GenBank/DDBJ whole genome shotgun (WGS) entry which is preliminary data.</text>
</comment>
<evidence type="ECO:0000313" key="3">
    <source>
        <dbReference type="Proteomes" id="UP001189429"/>
    </source>
</evidence>
<dbReference type="Proteomes" id="UP001189429">
    <property type="component" value="Unassembled WGS sequence"/>
</dbReference>
<name>A0ABN9RF59_9DINO</name>
<keyword evidence="3" id="KW-1185">Reference proteome</keyword>
<feature type="compositionally biased region" description="Basic and acidic residues" evidence="1">
    <location>
        <begin position="1"/>
        <end position="11"/>
    </location>
</feature>
<proteinExistence type="predicted"/>
<dbReference type="EMBL" id="CAUYUJ010006335">
    <property type="protein sequence ID" value="CAK0817028.1"/>
    <property type="molecule type" value="Genomic_DNA"/>
</dbReference>
<accession>A0ABN9RF59</accession>
<feature type="region of interest" description="Disordered" evidence="1">
    <location>
        <begin position="1"/>
        <end position="26"/>
    </location>
</feature>
<evidence type="ECO:0000313" key="2">
    <source>
        <dbReference type="EMBL" id="CAK0817028.1"/>
    </source>
</evidence>